<evidence type="ECO:0000256" key="1">
    <source>
        <dbReference type="ARBA" id="ARBA00004123"/>
    </source>
</evidence>
<evidence type="ECO:0000256" key="4">
    <source>
        <dbReference type="ARBA" id="ARBA00023163"/>
    </source>
</evidence>
<dbReference type="PANTHER" id="PTHR31541:SF25">
    <property type="entry name" value="GAMMA-GLIADIN B"/>
    <property type="match status" value="1"/>
</dbReference>
<keyword evidence="2" id="KW-0805">Transcription regulation</keyword>
<comment type="caution">
    <text evidence="6">The sequence shown here is derived from an EMBL/GenBank/DDBJ whole genome shotgun (WGS) entry which is preliminary data.</text>
</comment>
<evidence type="ECO:0000256" key="5">
    <source>
        <dbReference type="ARBA" id="ARBA00023242"/>
    </source>
</evidence>
<evidence type="ECO:0000256" key="3">
    <source>
        <dbReference type="ARBA" id="ARBA00023125"/>
    </source>
</evidence>
<dbReference type="EMBL" id="JAYWIO010000001">
    <property type="protein sequence ID" value="KAK7289690.1"/>
    <property type="molecule type" value="Genomic_DNA"/>
</dbReference>
<gene>
    <name evidence="6" type="ORF">RIF29_03535</name>
</gene>
<dbReference type="AlphaFoldDB" id="A0AAN9J026"/>
<dbReference type="Pfam" id="PF03754">
    <property type="entry name" value="At2g31720-like"/>
    <property type="match status" value="1"/>
</dbReference>
<keyword evidence="7" id="KW-1185">Reference proteome</keyword>
<reference evidence="6 7" key="1">
    <citation type="submission" date="2024-01" db="EMBL/GenBank/DDBJ databases">
        <title>The genomes of 5 underutilized Papilionoideae crops provide insights into root nodulation and disease resistanc.</title>
        <authorList>
            <person name="Yuan L."/>
        </authorList>
    </citation>
    <scope>NUCLEOTIDE SEQUENCE [LARGE SCALE GENOMIC DNA]</scope>
    <source>
        <strain evidence="6">ZHUSHIDOU_FW_LH</strain>
        <tissue evidence="6">Leaf</tissue>
    </source>
</reference>
<proteinExistence type="predicted"/>
<dbReference type="InterPro" id="IPR015300">
    <property type="entry name" value="DNA-bd_pseudobarrel_sf"/>
</dbReference>
<comment type="subcellular location">
    <subcellularLocation>
        <location evidence="1">Nucleus</location>
    </subcellularLocation>
</comment>
<dbReference type="Gene3D" id="2.40.330.10">
    <property type="entry name" value="DNA-binding pseudobarrel domain"/>
    <property type="match status" value="1"/>
</dbReference>
<organism evidence="6 7">
    <name type="scientific">Crotalaria pallida</name>
    <name type="common">Smooth rattlebox</name>
    <name type="synonym">Crotalaria striata</name>
    <dbReference type="NCBI Taxonomy" id="3830"/>
    <lineage>
        <taxon>Eukaryota</taxon>
        <taxon>Viridiplantae</taxon>
        <taxon>Streptophyta</taxon>
        <taxon>Embryophyta</taxon>
        <taxon>Tracheophyta</taxon>
        <taxon>Spermatophyta</taxon>
        <taxon>Magnoliopsida</taxon>
        <taxon>eudicotyledons</taxon>
        <taxon>Gunneridae</taxon>
        <taxon>Pentapetalae</taxon>
        <taxon>rosids</taxon>
        <taxon>fabids</taxon>
        <taxon>Fabales</taxon>
        <taxon>Fabaceae</taxon>
        <taxon>Papilionoideae</taxon>
        <taxon>50 kb inversion clade</taxon>
        <taxon>genistoids sensu lato</taxon>
        <taxon>core genistoids</taxon>
        <taxon>Crotalarieae</taxon>
        <taxon>Crotalaria</taxon>
    </lineage>
</organism>
<dbReference type="GO" id="GO:0005634">
    <property type="term" value="C:nucleus"/>
    <property type="evidence" value="ECO:0007669"/>
    <property type="project" value="UniProtKB-SubCell"/>
</dbReference>
<sequence length="305" mass="34774">MKPTKNSAAADDNEALRSYNFAKAETSGSMKPIDLNFMESIDSMDSAYGSNHHLPPKKRLKFIANNVLKEEASSEKPITFMGSAIERVEHTNFKEDDRVLRMKKGKGLKRTRETFINDAENANVVDDQEWVPGESSKTKEKRKKTKLTKEQLQLLDQAIAEAPTVLPQEFINRINEMSGNEIKLMITKYLYITDLSPQHMRLSMLLKHINNACFLREGELQVLEGGIIPLVLLQPSPELTNLVLAKWYAKAKHDGSRNACYILRTNWMDVVGANDLQRYGVVQVWSFRVHEKLHMALVKHPNVIL</sequence>
<keyword evidence="5" id="KW-0539">Nucleus</keyword>
<dbReference type="InterPro" id="IPR005508">
    <property type="entry name" value="At2g31720-like"/>
</dbReference>
<keyword evidence="4" id="KW-0804">Transcription</keyword>
<dbReference type="GO" id="GO:0003677">
    <property type="term" value="F:DNA binding"/>
    <property type="evidence" value="ECO:0007669"/>
    <property type="project" value="UniProtKB-KW"/>
</dbReference>
<dbReference type="Proteomes" id="UP001372338">
    <property type="component" value="Unassembled WGS sequence"/>
</dbReference>
<protein>
    <submittedName>
        <fullName evidence="6">Uncharacterized protein</fullName>
    </submittedName>
</protein>
<dbReference type="PANTHER" id="PTHR31541">
    <property type="entry name" value="B3 DOMAIN PLANT PROTEIN-RELATED"/>
    <property type="match status" value="1"/>
</dbReference>
<keyword evidence="3" id="KW-0238">DNA-binding</keyword>
<evidence type="ECO:0000256" key="2">
    <source>
        <dbReference type="ARBA" id="ARBA00023015"/>
    </source>
</evidence>
<accession>A0AAN9J026</accession>
<name>A0AAN9J026_CROPI</name>
<evidence type="ECO:0000313" key="7">
    <source>
        <dbReference type="Proteomes" id="UP001372338"/>
    </source>
</evidence>
<evidence type="ECO:0000313" key="6">
    <source>
        <dbReference type="EMBL" id="KAK7289690.1"/>
    </source>
</evidence>